<dbReference type="EC" id="2.8.1.13" evidence="9"/>
<keyword evidence="1 9" id="KW-0820">tRNA-binding</keyword>
<dbReference type="InterPro" id="IPR046885">
    <property type="entry name" value="MnmA-like_C"/>
</dbReference>
<dbReference type="GO" id="GO:0000049">
    <property type="term" value="F:tRNA binding"/>
    <property type="evidence" value="ECO:0007669"/>
    <property type="project" value="UniProtKB-KW"/>
</dbReference>
<dbReference type="GO" id="GO:0005737">
    <property type="term" value="C:cytoplasm"/>
    <property type="evidence" value="ECO:0007669"/>
    <property type="project" value="UniProtKB-SubCell"/>
</dbReference>
<dbReference type="InterPro" id="IPR023382">
    <property type="entry name" value="MnmA-like_central_sf"/>
</dbReference>
<feature type="active site" description="Cysteine persulfide intermediate" evidence="9">
    <location>
        <position position="187"/>
    </location>
</feature>
<evidence type="ECO:0000256" key="4">
    <source>
        <dbReference type="ARBA" id="ARBA00022741"/>
    </source>
</evidence>
<dbReference type="NCBIfam" id="TIGR00420">
    <property type="entry name" value="trmU"/>
    <property type="match status" value="1"/>
</dbReference>
<dbReference type="Pfam" id="PF20258">
    <property type="entry name" value="tRNA_Me_trans_C"/>
    <property type="match status" value="1"/>
</dbReference>
<keyword evidence="7" id="KW-1015">Disulfide bond</keyword>
<comment type="function">
    <text evidence="9">Catalyzes the 2-thiolation of uridine at the wobble position (U34) of tRNA, leading to the formation of s(2)U34.</text>
</comment>
<dbReference type="InterPro" id="IPR046884">
    <property type="entry name" value="MnmA-like_central"/>
</dbReference>
<keyword evidence="4 9" id="KW-0547">Nucleotide-binding</keyword>
<feature type="domain" description="tRNA-specific 2-thiouridylase MnmA-like central" evidence="11">
    <location>
        <begin position="198"/>
        <end position="258"/>
    </location>
</feature>
<feature type="binding site" evidence="9">
    <location>
        <position position="115"/>
    </location>
    <ligand>
        <name>ATP</name>
        <dbReference type="ChEBI" id="CHEBI:30616"/>
    </ligand>
</feature>
<dbReference type="Gene3D" id="3.40.50.620">
    <property type="entry name" value="HUPs"/>
    <property type="match status" value="1"/>
</dbReference>
<dbReference type="Gene3D" id="2.30.30.280">
    <property type="entry name" value="Adenine nucleotide alpha hydrolases-like domains"/>
    <property type="match status" value="1"/>
</dbReference>
<gene>
    <name evidence="9 12" type="primary">mnmA</name>
    <name evidence="12" type="ORF">K8V01_00380</name>
</gene>
<dbReference type="HAMAP" id="MF_00144">
    <property type="entry name" value="tRNA_thiouridyl_MnmA"/>
    <property type="match status" value="1"/>
</dbReference>
<evidence type="ECO:0000259" key="11">
    <source>
        <dbReference type="Pfam" id="PF20259"/>
    </source>
</evidence>
<evidence type="ECO:0000256" key="3">
    <source>
        <dbReference type="ARBA" id="ARBA00022694"/>
    </source>
</evidence>
<keyword evidence="6 9" id="KW-0694">RNA-binding</keyword>
<dbReference type="NCBIfam" id="NF001138">
    <property type="entry name" value="PRK00143.1"/>
    <property type="match status" value="1"/>
</dbReference>
<dbReference type="GO" id="GO:0103016">
    <property type="term" value="F:tRNA-uridine 2-sulfurtransferase activity"/>
    <property type="evidence" value="ECO:0007669"/>
    <property type="project" value="UniProtKB-EC"/>
</dbReference>
<feature type="binding site" evidence="9">
    <location>
        <begin position="10"/>
        <end position="17"/>
    </location>
    <ligand>
        <name>ATP</name>
        <dbReference type="ChEBI" id="CHEBI:30616"/>
    </ligand>
</feature>
<evidence type="ECO:0000313" key="13">
    <source>
        <dbReference type="Proteomes" id="UP000760668"/>
    </source>
</evidence>
<proteinExistence type="inferred from homology"/>
<dbReference type="InterPro" id="IPR004506">
    <property type="entry name" value="MnmA-like"/>
</dbReference>
<dbReference type="InterPro" id="IPR014729">
    <property type="entry name" value="Rossmann-like_a/b/a_fold"/>
</dbReference>
<feature type="domain" description="tRNA-specific 2-thiouridylase MnmA-like C-terminal" evidence="10">
    <location>
        <begin position="269"/>
        <end position="340"/>
    </location>
</feature>
<feature type="site" description="Interaction with tRNA" evidence="9">
    <location>
        <position position="324"/>
    </location>
</feature>
<feature type="active site" description="Nucleophile" evidence="9">
    <location>
        <position position="91"/>
    </location>
</feature>
<dbReference type="EMBL" id="DYUC01000005">
    <property type="protein sequence ID" value="HJG85477.1"/>
    <property type="molecule type" value="Genomic_DNA"/>
</dbReference>
<comment type="catalytic activity">
    <reaction evidence="8 9">
        <text>S-sulfanyl-L-cysteinyl-[protein] + uridine(34) in tRNA + AH2 + ATP = 2-thiouridine(34) in tRNA + L-cysteinyl-[protein] + A + AMP + diphosphate + H(+)</text>
        <dbReference type="Rhea" id="RHEA:47032"/>
        <dbReference type="Rhea" id="RHEA-COMP:10131"/>
        <dbReference type="Rhea" id="RHEA-COMP:11726"/>
        <dbReference type="Rhea" id="RHEA-COMP:11727"/>
        <dbReference type="Rhea" id="RHEA-COMP:11728"/>
        <dbReference type="ChEBI" id="CHEBI:13193"/>
        <dbReference type="ChEBI" id="CHEBI:15378"/>
        <dbReference type="ChEBI" id="CHEBI:17499"/>
        <dbReference type="ChEBI" id="CHEBI:29950"/>
        <dbReference type="ChEBI" id="CHEBI:30616"/>
        <dbReference type="ChEBI" id="CHEBI:33019"/>
        <dbReference type="ChEBI" id="CHEBI:61963"/>
        <dbReference type="ChEBI" id="CHEBI:65315"/>
        <dbReference type="ChEBI" id="CHEBI:87170"/>
        <dbReference type="ChEBI" id="CHEBI:456215"/>
        <dbReference type="EC" id="2.8.1.13"/>
    </reaction>
</comment>
<keyword evidence="2 9" id="KW-0808">Transferase</keyword>
<name>A0A921SRK4_9FIRM</name>
<dbReference type="SUPFAM" id="SSF52402">
    <property type="entry name" value="Adenine nucleotide alpha hydrolases-like"/>
    <property type="match status" value="1"/>
</dbReference>
<dbReference type="PANTHER" id="PTHR11933">
    <property type="entry name" value="TRNA 5-METHYLAMINOMETHYL-2-THIOURIDYLATE -METHYLTRANSFERASE"/>
    <property type="match status" value="1"/>
</dbReference>
<comment type="similarity">
    <text evidence="9">Belongs to the MnmA/TRMU family.</text>
</comment>
<reference evidence="12" key="1">
    <citation type="journal article" date="2021" name="PeerJ">
        <title>Extensive microbial diversity within the chicken gut microbiome revealed by metagenomics and culture.</title>
        <authorList>
            <person name="Gilroy R."/>
            <person name="Ravi A."/>
            <person name="Getino M."/>
            <person name="Pursley I."/>
            <person name="Horton D.L."/>
            <person name="Alikhan N.F."/>
            <person name="Baker D."/>
            <person name="Gharbi K."/>
            <person name="Hall N."/>
            <person name="Watson M."/>
            <person name="Adriaenssens E.M."/>
            <person name="Foster-Nyarko E."/>
            <person name="Jarju S."/>
            <person name="Secka A."/>
            <person name="Antonio M."/>
            <person name="Oren A."/>
            <person name="Chaudhuri R.R."/>
            <person name="La Ragione R."/>
            <person name="Hildebrand F."/>
            <person name="Pallen M.J."/>
        </authorList>
    </citation>
    <scope>NUCLEOTIDE SEQUENCE</scope>
    <source>
        <strain evidence="12">CHK179-5677</strain>
    </source>
</reference>
<dbReference type="Pfam" id="PF03054">
    <property type="entry name" value="tRNA_Me_trans"/>
    <property type="match status" value="1"/>
</dbReference>
<sequence>MTTKPKVVLGLSGGVDSAVAAELLSRDYEVHGLYLDIGLGGTGKADAAAVARRLGIPFHTADIRQALEQQVCAPFAAGYLAGRTPLPCALCNPTVKFPALLALAEEIGADRVATGHYARTAPAPDGRALLRKGLPANDQSYMLSRLPQNILQKVIFPLGDYEKTQVRAMAGAAKLPVADKPDSMEICFIPDGDYAAWLERRGAAAPSGDFVDRDGNVLGRHGGIHRYTLGQGRGLGVSGPHKYYVTEIDPANDRVVLSDGGDLMAGRVLCTDMNWLAVDGLPEPLEVTVRLRHSKTELPALAVACGEGVVLEMRTPARAPTPGQLAVLYLGDVVAASGWIAGAERLPGPPSPEEGV</sequence>
<dbReference type="CDD" id="cd01998">
    <property type="entry name" value="MnmA_TRMU-like"/>
    <property type="match status" value="1"/>
</dbReference>
<organism evidence="12 13">
    <name type="scientific">Pseudoflavonifractor capillosus</name>
    <dbReference type="NCBI Taxonomy" id="106588"/>
    <lineage>
        <taxon>Bacteria</taxon>
        <taxon>Bacillati</taxon>
        <taxon>Bacillota</taxon>
        <taxon>Clostridia</taxon>
        <taxon>Eubacteriales</taxon>
        <taxon>Oscillospiraceae</taxon>
        <taxon>Pseudoflavonifractor</taxon>
    </lineage>
</organism>
<evidence type="ECO:0000259" key="10">
    <source>
        <dbReference type="Pfam" id="PF20258"/>
    </source>
</evidence>
<evidence type="ECO:0000313" key="12">
    <source>
        <dbReference type="EMBL" id="HJG85477.1"/>
    </source>
</evidence>
<comment type="caution">
    <text evidence="9">Lacks conserved residue(s) required for the propagation of feature annotation.</text>
</comment>
<reference evidence="12" key="2">
    <citation type="submission" date="2021-09" db="EMBL/GenBank/DDBJ databases">
        <authorList>
            <person name="Gilroy R."/>
        </authorList>
    </citation>
    <scope>NUCLEOTIDE SEQUENCE</scope>
    <source>
        <strain evidence="12">CHK179-5677</strain>
    </source>
</reference>
<comment type="caution">
    <text evidence="12">The sequence shown here is derived from an EMBL/GenBank/DDBJ whole genome shotgun (WGS) entry which is preliminary data.</text>
</comment>
<dbReference type="GO" id="GO:0002143">
    <property type="term" value="P:tRNA wobble position uridine thiolation"/>
    <property type="evidence" value="ECO:0007669"/>
    <property type="project" value="TreeGrafter"/>
</dbReference>
<evidence type="ECO:0000256" key="8">
    <source>
        <dbReference type="ARBA" id="ARBA00051542"/>
    </source>
</evidence>
<evidence type="ECO:0000256" key="7">
    <source>
        <dbReference type="ARBA" id="ARBA00023157"/>
    </source>
</evidence>
<dbReference type="Proteomes" id="UP000760668">
    <property type="component" value="Unassembled WGS sequence"/>
</dbReference>
<dbReference type="AlphaFoldDB" id="A0A921SRK4"/>
<keyword evidence="3 9" id="KW-0819">tRNA processing</keyword>
<accession>A0A921SRK4</accession>
<evidence type="ECO:0000256" key="5">
    <source>
        <dbReference type="ARBA" id="ARBA00022840"/>
    </source>
</evidence>
<dbReference type="RefSeq" id="WP_304247115.1">
    <property type="nucleotide sequence ID" value="NZ_DYUC01000005.1"/>
</dbReference>
<keyword evidence="5 9" id="KW-0067">ATP-binding</keyword>
<comment type="subcellular location">
    <subcellularLocation>
        <location evidence="9">Cytoplasm</location>
    </subcellularLocation>
</comment>
<dbReference type="Gene3D" id="2.40.30.10">
    <property type="entry name" value="Translation factors"/>
    <property type="match status" value="1"/>
</dbReference>
<keyword evidence="9" id="KW-0963">Cytoplasm</keyword>
<evidence type="ECO:0000256" key="1">
    <source>
        <dbReference type="ARBA" id="ARBA00022555"/>
    </source>
</evidence>
<dbReference type="GO" id="GO:0005524">
    <property type="term" value="F:ATP binding"/>
    <property type="evidence" value="ECO:0007669"/>
    <property type="project" value="UniProtKB-KW"/>
</dbReference>
<protein>
    <recommendedName>
        <fullName evidence="9">tRNA-specific 2-thiouridylase MnmA</fullName>
        <ecNumber evidence="9">2.8.1.13</ecNumber>
    </recommendedName>
</protein>
<feature type="binding site" evidence="9">
    <location>
        <position position="35"/>
    </location>
    <ligand>
        <name>ATP</name>
        <dbReference type="ChEBI" id="CHEBI:30616"/>
    </ligand>
</feature>
<evidence type="ECO:0000256" key="6">
    <source>
        <dbReference type="ARBA" id="ARBA00022884"/>
    </source>
</evidence>
<evidence type="ECO:0000256" key="9">
    <source>
        <dbReference type="HAMAP-Rule" id="MF_00144"/>
    </source>
</evidence>
<dbReference type="Pfam" id="PF20259">
    <property type="entry name" value="tRNA_Me_trans_M"/>
    <property type="match status" value="1"/>
</dbReference>
<evidence type="ECO:0000256" key="2">
    <source>
        <dbReference type="ARBA" id="ARBA00022679"/>
    </source>
</evidence>
<dbReference type="PANTHER" id="PTHR11933:SF5">
    <property type="entry name" value="MITOCHONDRIAL TRNA-SPECIFIC 2-THIOURIDYLASE 1"/>
    <property type="match status" value="1"/>
</dbReference>
<feature type="site" description="Interaction with tRNA" evidence="9">
    <location>
        <position position="116"/>
    </location>
</feature>